<feature type="compositionally biased region" description="Basic and acidic residues" evidence="1">
    <location>
        <begin position="1220"/>
        <end position="1242"/>
    </location>
</feature>
<dbReference type="AlphaFoldDB" id="A0AAN9G263"/>
<feature type="compositionally biased region" description="Basic and acidic residues" evidence="1">
    <location>
        <begin position="10"/>
        <end position="19"/>
    </location>
</feature>
<dbReference type="InterPro" id="IPR000048">
    <property type="entry name" value="IQ_motif_EF-hand-BS"/>
</dbReference>
<feature type="domain" description="Doublecortin" evidence="2">
    <location>
        <begin position="601"/>
        <end position="688"/>
    </location>
</feature>
<feature type="compositionally biased region" description="Basic and acidic residues" evidence="1">
    <location>
        <begin position="1128"/>
        <end position="1143"/>
    </location>
</feature>
<dbReference type="SMART" id="SM00015">
    <property type="entry name" value="IQ"/>
    <property type="match status" value="5"/>
</dbReference>
<protein>
    <recommendedName>
        <fullName evidence="2">Doublecortin domain-containing protein</fullName>
    </recommendedName>
</protein>
<dbReference type="GO" id="GO:0035556">
    <property type="term" value="P:intracellular signal transduction"/>
    <property type="evidence" value="ECO:0007669"/>
    <property type="project" value="InterPro"/>
</dbReference>
<dbReference type="Gene3D" id="1.20.5.190">
    <property type="match status" value="2"/>
</dbReference>
<comment type="caution">
    <text evidence="3">The sequence shown here is derived from an EMBL/GenBank/DDBJ whole genome shotgun (WGS) entry which is preliminary data.</text>
</comment>
<dbReference type="PROSITE" id="PS50096">
    <property type="entry name" value="IQ"/>
    <property type="match status" value="5"/>
</dbReference>
<feature type="compositionally biased region" description="Low complexity" evidence="1">
    <location>
        <begin position="711"/>
        <end position="725"/>
    </location>
</feature>
<feature type="compositionally biased region" description="Polar residues" evidence="1">
    <location>
        <begin position="357"/>
        <end position="370"/>
    </location>
</feature>
<feature type="compositionally biased region" description="Polar residues" evidence="1">
    <location>
        <begin position="301"/>
        <end position="314"/>
    </location>
</feature>
<dbReference type="Gene3D" id="3.10.20.230">
    <property type="entry name" value="Doublecortin domain"/>
    <property type="match status" value="1"/>
</dbReference>
<feature type="region of interest" description="Disordered" evidence="1">
    <location>
        <begin position="1"/>
        <end position="23"/>
    </location>
</feature>
<feature type="compositionally biased region" description="Basic and acidic residues" evidence="1">
    <location>
        <begin position="888"/>
        <end position="973"/>
    </location>
</feature>
<feature type="compositionally biased region" description="Basic and acidic residues" evidence="1">
    <location>
        <begin position="204"/>
        <end position="222"/>
    </location>
</feature>
<evidence type="ECO:0000313" key="3">
    <source>
        <dbReference type="EMBL" id="KAK7091265.1"/>
    </source>
</evidence>
<dbReference type="FunFam" id="1.20.5.190:FF:000055">
    <property type="entry name" value="Putative microtubule-associated protein futsch"/>
    <property type="match status" value="1"/>
</dbReference>
<feature type="compositionally biased region" description="Basic and acidic residues" evidence="1">
    <location>
        <begin position="1028"/>
        <end position="1058"/>
    </location>
</feature>
<feature type="compositionally biased region" description="Basic and acidic residues" evidence="1">
    <location>
        <begin position="286"/>
        <end position="300"/>
    </location>
</feature>
<accession>A0AAN9G263</accession>
<feature type="compositionally biased region" description="Basic and acidic residues" evidence="1">
    <location>
        <begin position="826"/>
        <end position="859"/>
    </location>
</feature>
<feature type="compositionally biased region" description="Low complexity" evidence="1">
    <location>
        <begin position="153"/>
        <end position="162"/>
    </location>
</feature>
<sequence>MARPLPKYAVRGDTHRGMDYDADPPTVYGMPSRKYGAYREAHPVVENIYDIHLQETLPPKFEYRPKNQRDVDLAMEKLPKPKRGNYLDKGMVSEYHDVNMNRVAAKYGSRMDLESVSDYDDNEDEPDTYRRPMPKYGPQTNAPARGGGRGRGRAQTPGQGRTSRWEEDGDSPANEGSTPQNGYNKKPQPNRSGTFTNRRLPRNRGREREVESSPNDRDDSVRRTGGFRKNSPEGNRRLPPNRGRQREAESSPNDRDDSVGRNGGFAKKRPQENMQVNGDRSSNVRVSEKEGKQRQPKVTEKNSPPRTTKYSPRQNGKDISSEPKQKDNQLKEMQPVPKKSQRTNTNQPPETGHFTAYKQTPRASNDTQTKPMERSEKQPFSKKGPTDNERAEKQPFSKKGPTDNERAEKQPFSKKGPTDNERAEKQPFSKKGPTDNERAEKQPFSKKGPTDNERAEKQPFSKKGPTDNERAEKQPFSKKGSRYETQPTSNGGSTSDQQTLSMKGRQKDTKGGNLPEAKDPLRKKRSEVDSHPALKENSHREDKLSSKDGSPCKPGENADNKYAQIDPSPKKGHAKSYDVEPGHNRRYQVSGKYRKIDTHGKIIKCWANGNDTKAPRTVLLPAVQRNKPVTLDSVLEQVSMVLCEECNGPVEKLYLPNGIKVMSLDQILPNAHYVALRRTDTFKRAHYKEVSLKNLSTSPRLERRSMLPPLSRSTKTSSQSSPEHSYASNNGSENSYSQRSRDRPYRRDKARREEDQVFHARPVKHKRSSEKARPVDYDQDNGGVFKAKNQNHATRGARAIDDSRQTRTELPVDRQRAQEVQEEDDSLRNGWKDDRDYRDQDEEPKGKDKKDKKGRKDEGAGPTPPANEKQRSYKPNARTNVSPGGEQAPKDAERAARARREADDRERADKVRLQREAQQQKKKDKEDQKKREEEEAKRKKGAGKQEQEEKKRRAQEERREERRWKEDEEEKRRAGAKASTPNRHEDRRSARDSSPRVTPISNDEQTRLAQEEDWAATKIQAGFRGYQTRRELATREVENEVNRNGRDSRGDEPPRSEGQDDWGPGPVDDFDNQAQDSEEKAATTLQAGFRGYKARQEVREMRQTQEVKERAASDSSPAPAKSLSPIPNDKDSDLSAADAEHAAASRIQASFRGHQTRKELASQAEAKQAEAAEAQAENEAAAKIQASFRGHQTRKELAAQSESENAAAVKIQAGFRGHQTRKELAANQKDEGASGEPAKEGTELSISNNTNTHK</sequence>
<gene>
    <name evidence="3" type="ORF">V1264_008976</name>
</gene>
<organism evidence="3 4">
    <name type="scientific">Littorina saxatilis</name>
    <dbReference type="NCBI Taxonomy" id="31220"/>
    <lineage>
        <taxon>Eukaryota</taxon>
        <taxon>Metazoa</taxon>
        <taxon>Spiralia</taxon>
        <taxon>Lophotrochozoa</taxon>
        <taxon>Mollusca</taxon>
        <taxon>Gastropoda</taxon>
        <taxon>Caenogastropoda</taxon>
        <taxon>Littorinimorpha</taxon>
        <taxon>Littorinoidea</taxon>
        <taxon>Littorinidae</taxon>
        <taxon>Littorina</taxon>
    </lineage>
</organism>
<feature type="compositionally biased region" description="Basic and acidic residues" evidence="1">
    <location>
        <begin position="505"/>
        <end position="546"/>
    </location>
</feature>
<dbReference type="GO" id="GO:0005815">
    <property type="term" value="C:microtubule organizing center"/>
    <property type="evidence" value="ECO:0007669"/>
    <property type="project" value="TreeGrafter"/>
</dbReference>
<evidence type="ECO:0000256" key="1">
    <source>
        <dbReference type="SAM" id="MobiDB-lite"/>
    </source>
</evidence>
<dbReference type="InterPro" id="IPR036572">
    <property type="entry name" value="Doublecortin_dom_sf"/>
</dbReference>
<feature type="compositionally biased region" description="Low complexity" evidence="1">
    <location>
        <begin position="1161"/>
        <end position="1186"/>
    </location>
</feature>
<name>A0AAN9G263_9CAEN</name>
<feature type="compositionally biased region" description="Polar residues" evidence="1">
    <location>
        <begin position="483"/>
        <end position="501"/>
    </location>
</feature>
<dbReference type="PANTHER" id="PTHR23004:SF11">
    <property type="entry name" value="PROTEIN RPI-1"/>
    <property type="match status" value="1"/>
</dbReference>
<feature type="compositionally biased region" description="Polar residues" evidence="1">
    <location>
        <begin position="272"/>
        <end position="285"/>
    </location>
</feature>
<dbReference type="EMBL" id="JBAMIC010000022">
    <property type="protein sequence ID" value="KAK7091265.1"/>
    <property type="molecule type" value="Genomic_DNA"/>
</dbReference>
<proteinExistence type="predicted"/>
<dbReference type="PROSITE" id="PS50309">
    <property type="entry name" value="DC"/>
    <property type="match status" value="1"/>
</dbReference>
<dbReference type="Proteomes" id="UP001374579">
    <property type="component" value="Unassembled WGS sequence"/>
</dbReference>
<feature type="region of interest" description="Disordered" evidence="1">
    <location>
        <begin position="114"/>
        <end position="588"/>
    </location>
</feature>
<feature type="compositionally biased region" description="Polar residues" evidence="1">
    <location>
        <begin position="1244"/>
        <end position="1254"/>
    </location>
</feature>
<feature type="compositionally biased region" description="Acidic residues" evidence="1">
    <location>
        <begin position="115"/>
        <end position="126"/>
    </location>
</feature>
<feature type="compositionally biased region" description="Polar residues" evidence="1">
    <location>
        <begin position="174"/>
        <end position="196"/>
    </location>
</feature>
<dbReference type="InterPro" id="IPR003533">
    <property type="entry name" value="Doublecortin_dom"/>
</dbReference>
<keyword evidence="4" id="KW-1185">Reference proteome</keyword>
<reference evidence="3 4" key="1">
    <citation type="submission" date="2024-02" db="EMBL/GenBank/DDBJ databases">
        <title>Chromosome-scale genome assembly of the rough periwinkle Littorina saxatilis.</title>
        <authorList>
            <person name="De Jode A."/>
            <person name="Faria R."/>
            <person name="Formenti G."/>
            <person name="Sims Y."/>
            <person name="Smith T.P."/>
            <person name="Tracey A."/>
            <person name="Wood J.M.D."/>
            <person name="Zagrodzka Z.B."/>
            <person name="Johannesson K."/>
            <person name="Butlin R.K."/>
            <person name="Leder E.H."/>
        </authorList>
    </citation>
    <scope>NUCLEOTIDE SEQUENCE [LARGE SCALE GENOMIC DNA]</scope>
    <source>
        <strain evidence="3">Snail1</strain>
        <tissue evidence="3">Muscle</tissue>
    </source>
</reference>
<dbReference type="Pfam" id="PF00612">
    <property type="entry name" value="IQ"/>
    <property type="match status" value="5"/>
</dbReference>
<feature type="region of interest" description="Disordered" evidence="1">
    <location>
        <begin position="696"/>
        <end position="1254"/>
    </location>
</feature>
<dbReference type="GO" id="GO:0005874">
    <property type="term" value="C:microtubule"/>
    <property type="evidence" value="ECO:0007669"/>
    <property type="project" value="TreeGrafter"/>
</dbReference>
<evidence type="ECO:0000259" key="2">
    <source>
        <dbReference type="PROSITE" id="PS50309"/>
    </source>
</evidence>
<dbReference type="PANTHER" id="PTHR23004">
    <property type="entry name" value="DOUBLECORTIN DOMAIN CONTAINING 2"/>
    <property type="match status" value="1"/>
</dbReference>
<feature type="compositionally biased region" description="Basic and acidic residues" evidence="1">
    <location>
        <begin position="739"/>
        <end position="758"/>
    </location>
</feature>
<feature type="compositionally biased region" description="Basic and acidic residues" evidence="1">
    <location>
        <begin position="1094"/>
        <end position="1112"/>
    </location>
</feature>
<feature type="compositionally biased region" description="Polar residues" evidence="1">
    <location>
        <begin position="726"/>
        <end position="738"/>
    </location>
</feature>
<dbReference type="CDD" id="cd23767">
    <property type="entry name" value="IQCD"/>
    <property type="match status" value="1"/>
</dbReference>
<feature type="compositionally biased region" description="Basic and acidic residues" evidence="1">
    <location>
        <begin position="315"/>
        <end position="330"/>
    </location>
</feature>
<dbReference type="SUPFAM" id="SSF89837">
    <property type="entry name" value="Doublecortin (DC)"/>
    <property type="match status" value="1"/>
</dbReference>
<feature type="compositionally biased region" description="Basic and acidic residues" evidence="1">
    <location>
        <begin position="798"/>
        <end position="819"/>
    </location>
</feature>
<feature type="compositionally biased region" description="Basic and acidic residues" evidence="1">
    <location>
        <begin position="982"/>
        <end position="994"/>
    </location>
</feature>
<evidence type="ECO:0000313" key="4">
    <source>
        <dbReference type="Proteomes" id="UP001374579"/>
    </source>
</evidence>
<feature type="compositionally biased region" description="Basic and acidic residues" evidence="1">
    <location>
        <begin position="371"/>
        <end position="475"/>
    </location>
</feature>
<feature type="compositionally biased region" description="Low complexity" evidence="1">
    <location>
        <begin position="1113"/>
        <end position="1127"/>
    </location>
</feature>
<feature type="compositionally biased region" description="Basic and acidic residues" evidence="1">
    <location>
        <begin position="244"/>
        <end position="259"/>
    </location>
</feature>
<dbReference type="Pfam" id="PF03607">
    <property type="entry name" value="DCX"/>
    <property type="match status" value="1"/>
</dbReference>